<keyword evidence="1" id="KW-1133">Transmembrane helix</keyword>
<keyword evidence="1" id="KW-0812">Transmembrane</keyword>
<evidence type="ECO:0000256" key="1">
    <source>
        <dbReference type="SAM" id="Phobius"/>
    </source>
</evidence>
<sequence>MPEYSCVFVGPDFTIVYQIYASISMALTIRLVFFVLFENNKNAQSLVFNVFLISYANPINY</sequence>
<organism evidence="2 3">
    <name type="scientific">Spirosoma fluviale</name>
    <dbReference type="NCBI Taxonomy" id="1597977"/>
    <lineage>
        <taxon>Bacteria</taxon>
        <taxon>Pseudomonadati</taxon>
        <taxon>Bacteroidota</taxon>
        <taxon>Cytophagia</taxon>
        <taxon>Cytophagales</taxon>
        <taxon>Cytophagaceae</taxon>
        <taxon>Spirosoma</taxon>
    </lineage>
</organism>
<gene>
    <name evidence="2" type="ORF">SAMN06269250_4184</name>
</gene>
<proteinExistence type="predicted"/>
<evidence type="ECO:0000313" key="2">
    <source>
        <dbReference type="EMBL" id="SOD92808.1"/>
    </source>
</evidence>
<dbReference type="Proteomes" id="UP000219452">
    <property type="component" value="Unassembled WGS sequence"/>
</dbReference>
<dbReference type="AlphaFoldDB" id="A0A286GBE6"/>
<accession>A0A286GBE6</accession>
<dbReference type="EMBL" id="OCNH01000003">
    <property type="protein sequence ID" value="SOD92808.1"/>
    <property type="molecule type" value="Genomic_DNA"/>
</dbReference>
<name>A0A286GBE6_9BACT</name>
<protein>
    <submittedName>
        <fullName evidence="2">Uncharacterized protein</fullName>
    </submittedName>
</protein>
<keyword evidence="1" id="KW-0472">Membrane</keyword>
<reference evidence="3" key="1">
    <citation type="submission" date="2017-09" db="EMBL/GenBank/DDBJ databases">
        <authorList>
            <person name="Varghese N."/>
            <person name="Submissions S."/>
        </authorList>
    </citation>
    <scope>NUCLEOTIDE SEQUENCE [LARGE SCALE GENOMIC DNA]</scope>
    <source>
        <strain evidence="3">DSM 29961</strain>
    </source>
</reference>
<feature type="transmembrane region" description="Helical" evidence="1">
    <location>
        <begin position="15"/>
        <end position="37"/>
    </location>
</feature>
<keyword evidence="3" id="KW-1185">Reference proteome</keyword>
<evidence type="ECO:0000313" key="3">
    <source>
        <dbReference type="Proteomes" id="UP000219452"/>
    </source>
</evidence>